<comment type="subcellular location">
    <subcellularLocation>
        <location evidence="1">Membrane</location>
        <topology evidence="1">Single-pass type I membrane protein</topology>
    </subcellularLocation>
</comment>
<dbReference type="GO" id="GO:0016020">
    <property type="term" value="C:membrane"/>
    <property type="evidence" value="ECO:0007669"/>
    <property type="project" value="UniProtKB-SubCell"/>
</dbReference>
<gene>
    <name evidence="11" type="ORF">CJ030_MR1G002651</name>
</gene>
<name>A0A6A1WSS4_9ROSI</name>
<evidence type="ECO:0000256" key="9">
    <source>
        <dbReference type="ARBA" id="ARBA00023170"/>
    </source>
</evidence>
<keyword evidence="8" id="KW-0472">Membrane</keyword>
<evidence type="ECO:0000256" key="2">
    <source>
        <dbReference type="ARBA" id="ARBA00009592"/>
    </source>
</evidence>
<proteinExistence type="inferred from homology"/>
<dbReference type="Pfam" id="PF13855">
    <property type="entry name" value="LRR_8"/>
    <property type="match status" value="2"/>
</dbReference>
<dbReference type="AlphaFoldDB" id="A0A6A1WSS4"/>
<keyword evidence="7" id="KW-1133">Transmembrane helix</keyword>
<protein>
    <submittedName>
        <fullName evidence="11">Receptor-like protein 2</fullName>
    </submittedName>
</protein>
<keyword evidence="4" id="KW-0812">Transmembrane</keyword>
<dbReference type="FunFam" id="3.80.10.10:FF:000111">
    <property type="entry name" value="LRR receptor-like serine/threonine-protein kinase ERECTA"/>
    <property type="match status" value="1"/>
</dbReference>
<comment type="caution">
    <text evidence="11">The sequence shown here is derived from an EMBL/GenBank/DDBJ whole genome shotgun (WGS) entry which is preliminary data.</text>
</comment>
<dbReference type="SUPFAM" id="SSF52058">
    <property type="entry name" value="L domain-like"/>
    <property type="match status" value="1"/>
</dbReference>
<reference evidence="11 12" key="1">
    <citation type="journal article" date="2019" name="Plant Biotechnol. J.">
        <title>The red bayberry genome and genetic basis of sex determination.</title>
        <authorList>
            <person name="Jia H.M."/>
            <person name="Jia H.J."/>
            <person name="Cai Q.L."/>
            <person name="Wang Y."/>
            <person name="Zhao H.B."/>
            <person name="Yang W.F."/>
            <person name="Wang G.Y."/>
            <person name="Li Y.H."/>
            <person name="Zhan D.L."/>
            <person name="Shen Y.T."/>
            <person name="Niu Q.F."/>
            <person name="Chang L."/>
            <person name="Qiu J."/>
            <person name="Zhao L."/>
            <person name="Xie H.B."/>
            <person name="Fu W.Y."/>
            <person name="Jin J."/>
            <person name="Li X.W."/>
            <person name="Jiao Y."/>
            <person name="Zhou C.C."/>
            <person name="Tu T."/>
            <person name="Chai C.Y."/>
            <person name="Gao J.L."/>
            <person name="Fan L.J."/>
            <person name="van de Weg E."/>
            <person name="Wang J.Y."/>
            <person name="Gao Z.S."/>
        </authorList>
    </citation>
    <scope>NUCLEOTIDE SEQUENCE [LARGE SCALE GENOMIC DNA]</scope>
    <source>
        <tissue evidence="11">Leaves</tissue>
    </source>
</reference>
<keyword evidence="5" id="KW-0732">Signal</keyword>
<accession>A0A6A1WSS4</accession>
<dbReference type="PANTHER" id="PTHR48063">
    <property type="entry name" value="LRR RECEPTOR-LIKE KINASE"/>
    <property type="match status" value="1"/>
</dbReference>
<comment type="similarity">
    <text evidence="2">Belongs to the RLP family.</text>
</comment>
<dbReference type="InterPro" id="IPR046956">
    <property type="entry name" value="RLP23-like"/>
</dbReference>
<dbReference type="OrthoDB" id="676979at2759"/>
<evidence type="ECO:0000313" key="12">
    <source>
        <dbReference type="Proteomes" id="UP000516437"/>
    </source>
</evidence>
<evidence type="ECO:0000256" key="6">
    <source>
        <dbReference type="ARBA" id="ARBA00022737"/>
    </source>
</evidence>
<evidence type="ECO:0000256" key="8">
    <source>
        <dbReference type="ARBA" id="ARBA00023136"/>
    </source>
</evidence>
<dbReference type="PROSITE" id="PS51450">
    <property type="entry name" value="LRR"/>
    <property type="match status" value="2"/>
</dbReference>
<dbReference type="Gene3D" id="3.80.10.10">
    <property type="entry name" value="Ribonuclease Inhibitor"/>
    <property type="match status" value="1"/>
</dbReference>
<keyword evidence="12" id="KW-1185">Reference proteome</keyword>
<evidence type="ECO:0000256" key="1">
    <source>
        <dbReference type="ARBA" id="ARBA00004479"/>
    </source>
</evidence>
<evidence type="ECO:0000256" key="3">
    <source>
        <dbReference type="ARBA" id="ARBA00022614"/>
    </source>
</evidence>
<dbReference type="PANTHER" id="PTHR48063:SF46">
    <property type="entry name" value="LEUCINE-RICH REPEAT-CONTAINING N-TERMINAL PLANT-TYPE DOMAIN-CONTAINING PROTEIN"/>
    <property type="match status" value="1"/>
</dbReference>
<dbReference type="InterPro" id="IPR032675">
    <property type="entry name" value="LRR_dom_sf"/>
</dbReference>
<sequence>MLSLVDCHLTGQLPVWLSKLKNLQVLYLNLNRITGSIPGWLSTLPRLFYLELDDNLLSGEFPRKLCSLPALVSPQPLDNASFDLPIYDNIESVSEYNFLFKLRRGISLVNNSLSGNIPIEIGHLKQLQELVLSYNNILGKIPDQISELTNLEILDLSTNQLTGEIPASLANLHFLNTFSIASNKLHGTIPSGTQLQSFDGFDYEGNMGLCGPPLPNQCPHITGNKGDEDIHDDENGLAVPWLHISVVLGFITGFWGVCDCIEDLEIHDLFVSLGMEVHLS</sequence>
<dbReference type="InterPro" id="IPR001611">
    <property type="entry name" value="Leu-rich_rpt"/>
</dbReference>
<evidence type="ECO:0000256" key="10">
    <source>
        <dbReference type="ARBA" id="ARBA00023180"/>
    </source>
</evidence>
<evidence type="ECO:0000256" key="4">
    <source>
        <dbReference type="ARBA" id="ARBA00022692"/>
    </source>
</evidence>
<keyword evidence="10" id="KW-0325">Glycoprotein</keyword>
<keyword evidence="9 11" id="KW-0675">Receptor</keyword>
<evidence type="ECO:0000256" key="7">
    <source>
        <dbReference type="ARBA" id="ARBA00022989"/>
    </source>
</evidence>
<dbReference type="Proteomes" id="UP000516437">
    <property type="component" value="Chromosome 1"/>
</dbReference>
<organism evidence="11 12">
    <name type="scientific">Morella rubra</name>
    <name type="common">Chinese bayberry</name>
    <dbReference type="NCBI Taxonomy" id="262757"/>
    <lineage>
        <taxon>Eukaryota</taxon>
        <taxon>Viridiplantae</taxon>
        <taxon>Streptophyta</taxon>
        <taxon>Embryophyta</taxon>
        <taxon>Tracheophyta</taxon>
        <taxon>Spermatophyta</taxon>
        <taxon>Magnoliopsida</taxon>
        <taxon>eudicotyledons</taxon>
        <taxon>Gunneridae</taxon>
        <taxon>Pentapetalae</taxon>
        <taxon>rosids</taxon>
        <taxon>fabids</taxon>
        <taxon>Fagales</taxon>
        <taxon>Myricaceae</taxon>
        <taxon>Morella</taxon>
    </lineage>
</organism>
<evidence type="ECO:0000256" key="5">
    <source>
        <dbReference type="ARBA" id="ARBA00022729"/>
    </source>
</evidence>
<keyword evidence="3" id="KW-0433">Leucine-rich repeat</keyword>
<evidence type="ECO:0000313" key="11">
    <source>
        <dbReference type="EMBL" id="KAB1226868.1"/>
    </source>
</evidence>
<dbReference type="EMBL" id="RXIC02000019">
    <property type="protein sequence ID" value="KAB1226868.1"/>
    <property type="molecule type" value="Genomic_DNA"/>
</dbReference>
<keyword evidence="6" id="KW-0677">Repeat</keyword>